<keyword evidence="10" id="KW-1185">Reference proteome</keyword>
<dbReference type="GO" id="GO:0055085">
    <property type="term" value="P:transmembrane transport"/>
    <property type="evidence" value="ECO:0007669"/>
    <property type="project" value="InterPro"/>
</dbReference>
<accession>B1C9P1</accession>
<evidence type="ECO:0000256" key="8">
    <source>
        <dbReference type="SAM" id="Phobius"/>
    </source>
</evidence>
<feature type="transmembrane region" description="Helical" evidence="8">
    <location>
        <begin position="239"/>
        <end position="259"/>
    </location>
</feature>
<dbReference type="Gene3D" id="1.20.1530.20">
    <property type="match status" value="1"/>
</dbReference>
<dbReference type="InterPro" id="IPR004776">
    <property type="entry name" value="Mem_transp_PIN-like"/>
</dbReference>
<evidence type="ECO:0000256" key="6">
    <source>
        <dbReference type="ARBA" id="ARBA00022989"/>
    </source>
</evidence>
<dbReference type="InterPro" id="IPR038770">
    <property type="entry name" value="Na+/solute_symporter_sf"/>
</dbReference>
<keyword evidence="4" id="KW-1003">Cell membrane</keyword>
<comment type="caution">
    <text evidence="9">The sequence shown here is derived from an EMBL/GenBank/DDBJ whole genome shotgun (WGS) entry which is preliminary data.</text>
</comment>
<dbReference type="Proteomes" id="UP000005178">
    <property type="component" value="Unassembled WGS sequence"/>
</dbReference>
<dbReference type="Pfam" id="PF03547">
    <property type="entry name" value="Mem_trans"/>
    <property type="match status" value="1"/>
</dbReference>
<feature type="transmembrane region" description="Helical" evidence="8">
    <location>
        <begin position="180"/>
        <end position="199"/>
    </location>
</feature>
<reference evidence="9" key="2">
    <citation type="submission" date="2013-08" db="EMBL/GenBank/DDBJ databases">
        <title>Draft genome sequence of Anaerofustis stercorihominis (DSM 17244).</title>
        <authorList>
            <person name="Sudarsanam P."/>
            <person name="Ley R."/>
            <person name="Guruge J."/>
            <person name="Turnbaugh P.J."/>
            <person name="Mahowald M."/>
            <person name="Liep D."/>
            <person name="Gordon J."/>
        </authorList>
    </citation>
    <scope>NUCLEOTIDE SEQUENCE</scope>
    <source>
        <strain evidence="9">DSM 17244</strain>
    </source>
</reference>
<sequence>MVVGIILKKLNIFNDNFLSSLNKFVFTVALPILLFQDISSTDFIKNWDTKFVIFCFIVTLLSVAISYLVSMFLKDKSIQGEFVQASYRSSASIIGIAFVQNIYGNISVAPLMIIGAVPLYNIVAVIVLSFLKPTKDKLTFNTIKSTIKDVITNPIILGILIGMIWSILKIPKPTILDKTLISLANLATPLGLIVIGAGFNFKKAFNNIKPALICSFLKLLAFCALFLPLAVYIGYKNEYLVNILVMLGSATTVSCYIMAKNMGHEGILTSNAVMLTTMLSSFTLTGWLFILKSMGLI</sequence>
<dbReference type="HOGENOM" id="CLU_056175_3_0_9"/>
<keyword evidence="7 8" id="KW-0472">Membrane</keyword>
<keyword evidence="3" id="KW-0813">Transport</keyword>
<comment type="similarity">
    <text evidence="2">Belongs to the auxin efflux carrier (TC 2.A.69) family.</text>
</comment>
<feature type="transmembrane region" description="Helical" evidence="8">
    <location>
        <begin position="51"/>
        <end position="73"/>
    </location>
</feature>
<dbReference type="GO" id="GO:0005886">
    <property type="term" value="C:plasma membrane"/>
    <property type="evidence" value="ECO:0007669"/>
    <property type="project" value="UniProtKB-SubCell"/>
</dbReference>
<feature type="transmembrane region" description="Helical" evidence="8">
    <location>
        <begin position="211"/>
        <end position="233"/>
    </location>
</feature>
<organism evidence="9 10">
    <name type="scientific">Anaerofustis stercorihominis DSM 17244</name>
    <dbReference type="NCBI Taxonomy" id="445971"/>
    <lineage>
        <taxon>Bacteria</taxon>
        <taxon>Bacillati</taxon>
        <taxon>Bacillota</taxon>
        <taxon>Clostridia</taxon>
        <taxon>Eubacteriales</taxon>
        <taxon>Eubacteriaceae</taxon>
        <taxon>Anaerofustis</taxon>
    </lineage>
</organism>
<dbReference type="PANTHER" id="PTHR36838:SF4">
    <property type="entry name" value="AUXIN EFFLUX CARRIER FAMILY PROTEIN"/>
    <property type="match status" value="1"/>
</dbReference>
<evidence type="ECO:0000256" key="4">
    <source>
        <dbReference type="ARBA" id="ARBA00022475"/>
    </source>
</evidence>
<dbReference type="STRING" id="445971.ANASTE_01816"/>
<keyword evidence="5 8" id="KW-0812">Transmembrane</keyword>
<dbReference type="eggNOG" id="COG0679">
    <property type="taxonomic scope" value="Bacteria"/>
</dbReference>
<reference evidence="9" key="1">
    <citation type="submission" date="2008-01" db="EMBL/GenBank/DDBJ databases">
        <authorList>
            <person name="Fulton L."/>
            <person name="Clifton S."/>
            <person name="Fulton B."/>
            <person name="Xu J."/>
            <person name="Minx P."/>
            <person name="Pepin K.H."/>
            <person name="Johnson M."/>
            <person name="Thiruvilangam P."/>
            <person name="Bhonagiri V."/>
            <person name="Nash W.E."/>
            <person name="Mardis E.R."/>
            <person name="Wilson R.K."/>
        </authorList>
    </citation>
    <scope>NUCLEOTIDE SEQUENCE [LARGE SCALE GENOMIC DNA]</scope>
    <source>
        <strain evidence="9">DSM 17244</strain>
    </source>
</reference>
<keyword evidence="6 8" id="KW-1133">Transmembrane helix</keyword>
<evidence type="ECO:0000313" key="10">
    <source>
        <dbReference type="Proteomes" id="UP000005178"/>
    </source>
</evidence>
<name>B1C9P1_9FIRM</name>
<evidence type="ECO:0000256" key="2">
    <source>
        <dbReference type="ARBA" id="ARBA00010145"/>
    </source>
</evidence>
<evidence type="ECO:0000256" key="5">
    <source>
        <dbReference type="ARBA" id="ARBA00022692"/>
    </source>
</evidence>
<feature type="transmembrane region" description="Helical" evidence="8">
    <location>
        <begin position="271"/>
        <end position="290"/>
    </location>
</feature>
<proteinExistence type="inferred from homology"/>
<dbReference type="AlphaFoldDB" id="B1C9P1"/>
<evidence type="ECO:0000256" key="7">
    <source>
        <dbReference type="ARBA" id="ARBA00023136"/>
    </source>
</evidence>
<feature type="transmembrane region" description="Helical" evidence="8">
    <location>
        <begin position="151"/>
        <end position="168"/>
    </location>
</feature>
<gene>
    <name evidence="9" type="ORF">ANASTE_01816</name>
</gene>
<protein>
    <submittedName>
        <fullName evidence="9">Transporter, auxin efflux carrier (AEC) family protein</fullName>
    </submittedName>
</protein>
<feature type="transmembrane region" description="Helical" evidence="8">
    <location>
        <begin position="109"/>
        <end position="131"/>
    </location>
</feature>
<dbReference type="EMBL" id="ABIL02000006">
    <property type="protein sequence ID" value="EDS72108.1"/>
    <property type="molecule type" value="Genomic_DNA"/>
</dbReference>
<evidence type="ECO:0000256" key="3">
    <source>
        <dbReference type="ARBA" id="ARBA00022448"/>
    </source>
</evidence>
<evidence type="ECO:0000256" key="1">
    <source>
        <dbReference type="ARBA" id="ARBA00004651"/>
    </source>
</evidence>
<dbReference type="PANTHER" id="PTHR36838">
    <property type="entry name" value="AUXIN EFFLUX CARRIER FAMILY PROTEIN"/>
    <property type="match status" value="1"/>
</dbReference>
<evidence type="ECO:0000313" key="9">
    <source>
        <dbReference type="EMBL" id="EDS72108.1"/>
    </source>
</evidence>
<comment type="subcellular location">
    <subcellularLocation>
        <location evidence="1">Cell membrane</location>
        <topology evidence="1">Multi-pass membrane protein</topology>
    </subcellularLocation>
</comment>